<dbReference type="eggNOG" id="ENOG502RU6U">
    <property type="taxonomic scope" value="Eukaryota"/>
</dbReference>
<dbReference type="EnsemblProtists" id="Phyra84029">
    <property type="protein sequence ID" value="Phyra84029"/>
    <property type="gene ID" value="Phyra84029"/>
</dbReference>
<feature type="signal peptide" evidence="1">
    <location>
        <begin position="1"/>
        <end position="19"/>
    </location>
</feature>
<name>H3H1C2_PHYRM</name>
<evidence type="ECO:0000313" key="2">
    <source>
        <dbReference type="EnsemblProtists" id="Phyra84029"/>
    </source>
</evidence>
<dbReference type="AlphaFoldDB" id="H3H1C2"/>
<evidence type="ECO:0000313" key="3">
    <source>
        <dbReference type="Proteomes" id="UP000005238"/>
    </source>
</evidence>
<dbReference type="VEuPathDB" id="FungiDB:KRP23_8252"/>
<evidence type="ECO:0000256" key="1">
    <source>
        <dbReference type="SAM" id="SignalP"/>
    </source>
</evidence>
<dbReference type="VEuPathDB" id="FungiDB:KRP22_12812"/>
<reference evidence="2" key="2">
    <citation type="submission" date="2015-06" db="UniProtKB">
        <authorList>
            <consortium name="EnsemblProtists"/>
        </authorList>
    </citation>
    <scope>IDENTIFICATION</scope>
    <source>
        <strain evidence="2">Pr102</strain>
    </source>
</reference>
<accession>H3H1C2</accession>
<dbReference type="HOGENOM" id="CLU_013046_1_0_1"/>
<dbReference type="OMA" id="DCEVHDE"/>
<dbReference type="InParanoid" id="H3H1C2"/>
<feature type="chain" id="PRO_5003588064" evidence="1">
    <location>
        <begin position="20"/>
        <end position="457"/>
    </location>
</feature>
<dbReference type="EMBL" id="DS566099">
    <property type="status" value="NOT_ANNOTATED_CDS"/>
    <property type="molecule type" value="Genomic_DNA"/>
</dbReference>
<protein>
    <submittedName>
        <fullName evidence="2">Uncharacterized protein</fullName>
    </submittedName>
</protein>
<dbReference type="Proteomes" id="UP000005238">
    <property type="component" value="Unassembled WGS sequence"/>
</dbReference>
<keyword evidence="1" id="KW-0732">Signal</keyword>
<sequence length="457" mass="50870">MRLPCLLLLLFVAGGGVRPSPWEDNHAVNDFLDERAAWRPMCLYTFDDPAVGKGGMVSNRVPDDSCPFDALQPDSELVTSLNTASTSWQLGVRLAEAPNNDTKRVQLSSLSTVSARDFFTMAAVSNNTASGSGVTFELVLRRRAQTNHSMTLVSIANEYDNCVDPGLRLDVNEHQVLALIYFLPVLEEGGEAGVEACYEQRLFSVDNSAACQLPPVRDPVEHTPPVQILVALDPSSERGLWKTDFYVSYTDPETMQRVDCEVHDEQHPTNTQVLSKLVEGRYRLYLGNSPRNVRSPRERKRLAKARSIQPLGNTSSLNATERLRATLKQKLRSITGPRLPKAMRIFGDNSLSLHIFGITFPPLSEDTPLAYLRSKLADFKEQYGDQLVDYLVNLVQQKSSSSVVVKRSPESSSQSYDLLTPFGQHSKDGDEFTRAALFQGAHGATFDLFHFAIYQRV</sequence>
<keyword evidence="3" id="KW-1185">Reference proteome</keyword>
<reference evidence="3" key="1">
    <citation type="journal article" date="2006" name="Science">
        <title>Phytophthora genome sequences uncover evolutionary origins and mechanisms of pathogenesis.</title>
        <authorList>
            <person name="Tyler B.M."/>
            <person name="Tripathy S."/>
            <person name="Zhang X."/>
            <person name="Dehal P."/>
            <person name="Jiang R.H."/>
            <person name="Aerts A."/>
            <person name="Arredondo F.D."/>
            <person name="Baxter L."/>
            <person name="Bensasson D."/>
            <person name="Beynon J.L."/>
            <person name="Chapman J."/>
            <person name="Damasceno C.M."/>
            <person name="Dorrance A.E."/>
            <person name="Dou D."/>
            <person name="Dickerman A.W."/>
            <person name="Dubchak I.L."/>
            <person name="Garbelotto M."/>
            <person name="Gijzen M."/>
            <person name="Gordon S.G."/>
            <person name="Govers F."/>
            <person name="Grunwald N.J."/>
            <person name="Huang W."/>
            <person name="Ivors K.L."/>
            <person name="Jones R.W."/>
            <person name="Kamoun S."/>
            <person name="Krampis K."/>
            <person name="Lamour K.H."/>
            <person name="Lee M.K."/>
            <person name="McDonald W.H."/>
            <person name="Medina M."/>
            <person name="Meijer H.J."/>
            <person name="Nordberg E.K."/>
            <person name="Maclean D.J."/>
            <person name="Ospina-Giraldo M.D."/>
            <person name="Morris P.F."/>
            <person name="Phuntumart V."/>
            <person name="Putnam N.H."/>
            <person name="Rash S."/>
            <person name="Rose J.K."/>
            <person name="Sakihama Y."/>
            <person name="Salamov A.A."/>
            <person name="Savidor A."/>
            <person name="Scheuring C.F."/>
            <person name="Smith B.M."/>
            <person name="Sobral B.W."/>
            <person name="Terry A."/>
            <person name="Torto-Alalibo T.A."/>
            <person name="Win J."/>
            <person name="Xu Z."/>
            <person name="Zhang H."/>
            <person name="Grigoriev I.V."/>
            <person name="Rokhsar D.S."/>
            <person name="Boore J.L."/>
        </authorList>
    </citation>
    <scope>NUCLEOTIDE SEQUENCE [LARGE SCALE GENOMIC DNA]</scope>
    <source>
        <strain evidence="3">Pr102</strain>
    </source>
</reference>
<organism evidence="2 3">
    <name type="scientific">Phytophthora ramorum</name>
    <name type="common">Sudden oak death agent</name>
    <dbReference type="NCBI Taxonomy" id="164328"/>
    <lineage>
        <taxon>Eukaryota</taxon>
        <taxon>Sar</taxon>
        <taxon>Stramenopiles</taxon>
        <taxon>Oomycota</taxon>
        <taxon>Peronosporomycetes</taxon>
        <taxon>Peronosporales</taxon>
        <taxon>Peronosporaceae</taxon>
        <taxon>Phytophthora</taxon>
    </lineage>
</organism>
<proteinExistence type="predicted"/>